<evidence type="ECO:0000256" key="3">
    <source>
        <dbReference type="ARBA" id="ARBA00023015"/>
    </source>
</evidence>
<comment type="subunit">
    <text evidence="2">Interacts transiently with the RNA polymerase catalytic core formed by RpoA, RpoB, RpoC and RpoZ (2 alpha, 1 beta, 1 beta' and 1 omega subunit) to form the RNA polymerase holoenzyme that can initiate transcription.</text>
</comment>
<keyword evidence="5" id="KW-0804">Transcription</keyword>
<dbReference type="InterPro" id="IPR007627">
    <property type="entry name" value="RNA_pol_sigma70_r2"/>
</dbReference>
<dbReference type="InterPro" id="IPR036388">
    <property type="entry name" value="WH-like_DNA-bd_sf"/>
</dbReference>
<name>A0AAU7QY35_9ACTN</name>
<proteinExistence type="inferred from homology"/>
<dbReference type="AlphaFoldDB" id="A0AAU7QY35"/>
<sequence length="327" mass="34679">MTDTGLAERFERERPRLRAVAYRLLGSLTDAEDAVQETWLRLSRTDAATVDNLDAWLTTVVARVSLNTLRSRAARREDPLDVRLPDPVVDTGADDPAQAAVLADSVGLALLVVLDTLTPAERLAFVLHDMFGVPFDEIGPLVDRSPAAARQVASRARRRVRGQAPTPDPDLTRQRAVVDAFLAAARDGDLDALIAVLHPDVVLRSDAGSARARHTVVLTGATTVAAQATTFGKLFPHARPVLVNGAAGVLVSAGDRPLSVMAFTVTGGRIAAVDVIADPHRLAALGLAGRPGVADRLSRPESDWPCRPPGGNRAGRRAGSTPGWPGR</sequence>
<dbReference type="InterPro" id="IPR013249">
    <property type="entry name" value="RNA_pol_sigma70_r4_t2"/>
</dbReference>
<dbReference type="InterPro" id="IPR052704">
    <property type="entry name" value="ECF_Sigma-70_Domain"/>
</dbReference>
<dbReference type="SUPFAM" id="SSF88946">
    <property type="entry name" value="Sigma2 domain of RNA polymerase sigma factors"/>
    <property type="match status" value="1"/>
</dbReference>
<keyword evidence="3" id="KW-0805">Transcription regulation</keyword>
<protein>
    <submittedName>
        <fullName evidence="9">RNA polymerase sigma factor SigJ</fullName>
    </submittedName>
</protein>
<evidence type="ECO:0000256" key="2">
    <source>
        <dbReference type="ARBA" id="ARBA00011344"/>
    </source>
</evidence>
<dbReference type="GO" id="GO:0006352">
    <property type="term" value="P:DNA-templated transcription initiation"/>
    <property type="evidence" value="ECO:0007669"/>
    <property type="project" value="InterPro"/>
</dbReference>
<feature type="domain" description="RNA polymerase sigma factor 70 region 4 type 2" evidence="8">
    <location>
        <begin position="109"/>
        <end position="159"/>
    </location>
</feature>
<dbReference type="RefSeq" id="WP_349876907.1">
    <property type="nucleotide sequence ID" value="NZ_CP157974.1"/>
</dbReference>
<evidence type="ECO:0000259" key="7">
    <source>
        <dbReference type="Pfam" id="PF04542"/>
    </source>
</evidence>
<dbReference type="Gene3D" id="1.10.1740.10">
    <property type="match status" value="1"/>
</dbReference>
<reference evidence="9" key="1">
    <citation type="submission" date="2024-06" db="EMBL/GenBank/DDBJ databases">
        <title>Micromonospora sp. strain HUAS YX12 genome sequences.</title>
        <authorList>
            <person name="Mo P."/>
        </authorList>
    </citation>
    <scope>NUCLEOTIDE SEQUENCE</scope>
    <source>
        <strain evidence="9">HUAS YX12</strain>
    </source>
</reference>
<dbReference type="GO" id="GO:0016987">
    <property type="term" value="F:sigma factor activity"/>
    <property type="evidence" value="ECO:0007669"/>
    <property type="project" value="UniProtKB-KW"/>
</dbReference>
<comment type="similarity">
    <text evidence="1">Belongs to the sigma-70 factor family. ECF subfamily.</text>
</comment>
<keyword evidence="4" id="KW-0731">Sigma factor</keyword>
<dbReference type="NCBIfam" id="NF007214">
    <property type="entry name" value="PRK09636.1"/>
    <property type="match status" value="1"/>
</dbReference>
<dbReference type="EMBL" id="CP157974">
    <property type="protein sequence ID" value="XBT80446.1"/>
    <property type="molecule type" value="Genomic_DNA"/>
</dbReference>
<dbReference type="NCBIfam" id="TIGR02937">
    <property type="entry name" value="sigma70-ECF"/>
    <property type="match status" value="1"/>
</dbReference>
<dbReference type="InterPro" id="IPR032710">
    <property type="entry name" value="NTF2-like_dom_sf"/>
</dbReference>
<dbReference type="InterPro" id="IPR013324">
    <property type="entry name" value="RNA_pol_sigma_r3/r4-like"/>
</dbReference>
<dbReference type="Pfam" id="PF08281">
    <property type="entry name" value="Sigma70_r4_2"/>
    <property type="match status" value="1"/>
</dbReference>
<dbReference type="InterPro" id="IPR014284">
    <property type="entry name" value="RNA_pol_sigma-70_dom"/>
</dbReference>
<evidence type="ECO:0000256" key="4">
    <source>
        <dbReference type="ARBA" id="ARBA00023082"/>
    </source>
</evidence>
<dbReference type="Pfam" id="PF04542">
    <property type="entry name" value="Sigma70_r2"/>
    <property type="match status" value="1"/>
</dbReference>
<evidence type="ECO:0000313" key="9">
    <source>
        <dbReference type="EMBL" id="XBT80446.1"/>
    </source>
</evidence>
<evidence type="ECO:0000259" key="8">
    <source>
        <dbReference type="Pfam" id="PF08281"/>
    </source>
</evidence>
<dbReference type="GO" id="GO:0003677">
    <property type="term" value="F:DNA binding"/>
    <property type="evidence" value="ECO:0007669"/>
    <property type="project" value="InterPro"/>
</dbReference>
<dbReference type="Gene3D" id="3.10.450.50">
    <property type="match status" value="1"/>
</dbReference>
<evidence type="ECO:0000256" key="1">
    <source>
        <dbReference type="ARBA" id="ARBA00010641"/>
    </source>
</evidence>
<dbReference type="SUPFAM" id="SSF54427">
    <property type="entry name" value="NTF2-like"/>
    <property type="match status" value="1"/>
</dbReference>
<accession>A0AAU7QY35</accession>
<dbReference type="Gene3D" id="1.10.10.10">
    <property type="entry name" value="Winged helix-like DNA-binding domain superfamily/Winged helix DNA-binding domain"/>
    <property type="match status" value="1"/>
</dbReference>
<evidence type="ECO:0000256" key="5">
    <source>
        <dbReference type="ARBA" id="ARBA00023163"/>
    </source>
</evidence>
<dbReference type="PANTHER" id="PTHR30173:SF43">
    <property type="entry name" value="ECF RNA POLYMERASE SIGMA FACTOR SIGI-RELATED"/>
    <property type="match status" value="1"/>
</dbReference>
<evidence type="ECO:0000256" key="6">
    <source>
        <dbReference type="SAM" id="MobiDB-lite"/>
    </source>
</evidence>
<dbReference type="PANTHER" id="PTHR30173">
    <property type="entry name" value="SIGMA 19 FACTOR"/>
    <property type="match status" value="1"/>
</dbReference>
<gene>
    <name evidence="9" type="primary">sigJ</name>
    <name evidence="9" type="ORF">ABIH81_22720</name>
</gene>
<feature type="domain" description="RNA polymerase sigma-70 region 2" evidence="7">
    <location>
        <begin position="10"/>
        <end position="73"/>
    </location>
</feature>
<organism evidence="9">
    <name type="scientific">Micromonospora sp. HUAS YX12</name>
    <dbReference type="NCBI Taxonomy" id="3156396"/>
    <lineage>
        <taxon>Bacteria</taxon>
        <taxon>Bacillati</taxon>
        <taxon>Actinomycetota</taxon>
        <taxon>Actinomycetes</taxon>
        <taxon>Micromonosporales</taxon>
        <taxon>Micromonosporaceae</taxon>
        <taxon>Micromonospora</taxon>
    </lineage>
</organism>
<feature type="region of interest" description="Disordered" evidence="6">
    <location>
        <begin position="292"/>
        <end position="327"/>
    </location>
</feature>
<dbReference type="InterPro" id="IPR013325">
    <property type="entry name" value="RNA_pol_sigma_r2"/>
</dbReference>
<dbReference type="SUPFAM" id="SSF88659">
    <property type="entry name" value="Sigma3 and sigma4 domains of RNA polymerase sigma factors"/>
    <property type="match status" value="1"/>
</dbReference>